<evidence type="ECO:0000313" key="4">
    <source>
        <dbReference type="EMBL" id="THG89030.1"/>
    </source>
</evidence>
<proteinExistence type="predicted"/>
<dbReference type="InterPro" id="IPR019606">
    <property type="entry name" value="GerMN"/>
</dbReference>
<evidence type="ECO:0000256" key="2">
    <source>
        <dbReference type="SAM" id="SignalP"/>
    </source>
</evidence>
<sequence>MRKMLRRGVPVLLFVALTATACSSGSDDAMNDMDAPPVQYVEDEDELDLDEDDIDGSDEEEEQNEEKDGEATEEDGVDEAVADLVEREVYLFDQNGLVVPQTIMVPKNIEVLQQSLEYLVEGGPVTELLPSGFKAVLPPGTEMNVNLKDGVATANFSEEFREYDPKMEREIVEAITWTLTQFETVESVKIQINGYEQKVMPHQNTPIGEGVSRKDGINLETAGLVNLVNSESVTLYFLGDNGEYTYYVPVTRSVASGLDNPYQVAVEELLSGPLPNTSYRLLSDIRGATLLDEPIFQDGVVTLNFSEELLTGIETTTVSETALNMLALTLTEQEGVEEVALLVEGNEEVMMESGEVVETLTRPKDINTGKY</sequence>
<feature type="domain" description="GerMN" evidence="3">
    <location>
        <begin position="112"/>
        <end position="201"/>
    </location>
</feature>
<feature type="compositionally biased region" description="Acidic residues" evidence="1">
    <location>
        <begin position="41"/>
        <end position="76"/>
    </location>
</feature>
<accession>A0A4S4JWK0</accession>
<name>A0A4S4JWK0_ALKAL</name>
<feature type="chain" id="PRO_5039510715" evidence="2">
    <location>
        <begin position="22"/>
        <end position="371"/>
    </location>
</feature>
<evidence type="ECO:0000256" key="1">
    <source>
        <dbReference type="SAM" id="MobiDB-lite"/>
    </source>
</evidence>
<dbReference type="EMBL" id="JALP01000272">
    <property type="protein sequence ID" value="THG89030.1"/>
    <property type="molecule type" value="Genomic_DNA"/>
</dbReference>
<keyword evidence="2" id="KW-0732">Signal</keyword>
<feature type="domain" description="GerMN" evidence="3">
    <location>
        <begin position="262"/>
        <end position="352"/>
    </location>
</feature>
<dbReference type="Proteomes" id="UP000297014">
    <property type="component" value="Unassembled WGS sequence"/>
</dbReference>
<evidence type="ECO:0000259" key="3">
    <source>
        <dbReference type="SMART" id="SM00909"/>
    </source>
</evidence>
<dbReference type="OrthoDB" id="1715058at2"/>
<dbReference type="SMART" id="SM00909">
    <property type="entry name" value="Germane"/>
    <property type="match status" value="2"/>
</dbReference>
<reference evidence="4 5" key="1">
    <citation type="submission" date="2014-01" db="EMBL/GenBank/DDBJ databases">
        <title>Draft genome sequencing of Bacillus alcalophilus CGMCC 1.3604.</title>
        <authorList>
            <person name="Yang J."/>
            <person name="Diao L."/>
            <person name="Yang S."/>
        </authorList>
    </citation>
    <scope>NUCLEOTIDE SEQUENCE [LARGE SCALE GENOMIC DNA]</scope>
    <source>
        <strain evidence="4 5">CGMCC 1.3604</strain>
    </source>
</reference>
<feature type="region of interest" description="Disordered" evidence="1">
    <location>
        <begin position="24"/>
        <end position="76"/>
    </location>
</feature>
<dbReference type="RefSeq" id="WP_003321232.1">
    <property type="nucleotide sequence ID" value="NZ_ALPT02000015.1"/>
</dbReference>
<dbReference type="Pfam" id="PF10646">
    <property type="entry name" value="Germane"/>
    <property type="match status" value="2"/>
</dbReference>
<evidence type="ECO:0000313" key="5">
    <source>
        <dbReference type="Proteomes" id="UP000297014"/>
    </source>
</evidence>
<dbReference type="AlphaFoldDB" id="A0A4S4JWK0"/>
<comment type="caution">
    <text evidence="4">The sequence shown here is derived from an EMBL/GenBank/DDBJ whole genome shotgun (WGS) entry which is preliminary data.</text>
</comment>
<feature type="signal peptide" evidence="2">
    <location>
        <begin position="1"/>
        <end position="21"/>
    </location>
</feature>
<organism evidence="4 5">
    <name type="scientific">Alkalihalobacillus alcalophilus ATCC 27647 = CGMCC 1.3604</name>
    <dbReference type="NCBI Taxonomy" id="1218173"/>
    <lineage>
        <taxon>Bacteria</taxon>
        <taxon>Bacillati</taxon>
        <taxon>Bacillota</taxon>
        <taxon>Bacilli</taxon>
        <taxon>Bacillales</taxon>
        <taxon>Bacillaceae</taxon>
        <taxon>Alkalihalobacillus</taxon>
    </lineage>
</organism>
<protein>
    <submittedName>
        <fullName evidence="4">Sporulation protein</fullName>
    </submittedName>
</protein>
<dbReference type="PROSITE" id="PS51257">
    <property type="entry name" value="PROKAR_LIPOPROTEIN"/>
    <property type="match status" value="1"/>
</dbReference>
<gene>
    <name evidence="4" type="ORF">AJ85_19970</name>
</gene>